<dbReference type="RefSeq" id="WP_209511986.1">
    <property type="nucleotide sequence ID" value="NZ_JAGGKS010000006.1"/>
</dbReference>
<keyword evidence="2" id="KW-1185">Reference proteome</keyword>
<dbReference type="InterPro" id="IPR053145">
    <property type="entry name" value="AB_hydrolase_Est10"/>
</dbReference>
<dbReference type="PANTHER" id="PTHR43265">
    <property type="entry name" value="ESTERASE ESTD"/>
    <property type="match status" value="1"/>
</dbReference>
<dbReference type="PROSITE" id="PS51257">
    <property type="entry name" value="PROKAR_LIPOPROTEIN"/>
    <property type="match status" value="1"/>
</dbReference>
<dbReference type="Pfam" id="PF06500">
    <property type="entry name" value="FrsA-like"/>
    <property type="match status" value="1"/>
</dbReference>
<dbReference type="PANTHER" id="PTHR43265:SF1">
    <property type="entry name" value="ESTERASE ESTD"/>
    <property type="match status" value="1"/>
</dbReference>
<dbReference type="EMBL" id="JAGGKS010000006">
    <property type="protein sequence ID" value="MBP1926247.1"/>
    <property type="molecule type" value="Genomic_DNA"/>
</dbReference>
<dbReference type="Proteomes" id="UP001519342">
    <property type="component" value="Unassembled WGS sequence"/>
</dbReference>
<evidence type="ECO:0000313" key="2">
    <source>
        <dbReference type="Proteomes" id="UP001519342"/>
    </source>
</evidence>
<proteinExistence type="predicted"/>
<name>A0ABS4GFD6_9FIRM</name>
<protein>
    <submittedName>
        <fullName evidence="1">Fermentation-respiration switch protein FrsA (DUF1100 family)</fullName>
    </submittedName>
</protein>
<comment type="caution">
    <text evidence="1">The sequence shown here is derived from an EMBL/GenBank/DDBJ whole genome shotgun (WGS) entry which is preliminary data.</text>
</comment>
<sequence length="359" mass="40928">MNRVVFVLMTMVLFTGAVTGCNEKIDNSENKKENNQHIIFNTAYEKLENQEESDVKLPYGIKEIEMDLAISGGRKLPGKLTLPQNGSNFPCIVLVHGSGPNDMDETVFENKPFRDLAWGLAEQGIATYRYDKRTKVYRNDLAKDYKLTLDDEVVYDAVDAVDMLLNVDYINKDKIYLLGHSLGGYSIPRIAEKSINSVGYIIMAGNVRGIDELIKEQYDYLVNFDGVISLEEQLQIDALELELKKIHSINSLNSKTVVLGAYKEYWKDLLSYNPIKLAKEINKPVLVLQGERDYQVTITEYNLWKGAFGNIDNWTFRLYPDLNHLMIKGEGKSNPSEYMIKGNIDKKVISDIEKWIGNQ</sequence>
<accession>A0ABS4GFD6</accession>
<evidence type="ECO:0000313" key="1">
    <source>
        <dbReference type="EMBL" id="MBP1926247.1"/>
    </source>
</evidence>
<reference evidence="1 2" key="1">
    <citation type="submission" date="2021-03" db="EMBL/GenBank/DDBJ databases">
        <title>Genomic Encyclopedia of Type Strains, Phase IV (KMG-IV): sequencing the most valuable type-strain genomes for metagenomic binning, comparative biology and taxonomic classification.</title>
        <authorList>
            <person name="Goeker M."/>
        </authorList>
    </citation>
    <scope>NUCLEOTIDE SEQUENCE [LARGE SCALE GENOMIC DNA]</scope>
    <source>
        <strain evidence="1 2">DSM 24004</strain>
    </source>
</reference>
<organism evidence="1 2">
    <name type="scientific">Sedimentibacter acidaminivorans</name>
    <dbReference type="NCBI Taxonomy" id="913099"/>
    <lineage>
        <taxon>Bacteria</taxon>
        <taxon>Bacillati</taxon>
        <taxon>Bacillota</taxon>
        <taxon>Tissierellia</taxon>
        <taxon>Sedimentibacter</taxon>
    </lineage>
</organism>
<dbReference type="InterPro" id="IPR010520">
    <property type="entry name" value="FrsA-like"/>
</dbReference>
<dbReference type="Gene3D" id="3.40.50.1820">
    <property type="entry name" value="alpha/beta hydrolase"/>
    <property type="match status" value="1"/>
</dbReference>
<dbReference type="InterPro" id="IPR029058">
    <property type="entry name" value="AB_hydrolase_fold"/>
</dbReference>
<dbReference type="SUPFAM" id="SSF53474">
    <property type="entry name" value="alpha/beta-Hydrolases"/>
    <property type="match status" value="1"/>
</dbReference>
<gene>
    <name evidence="1" type="ORF">J2Z76_002112</name>
</gene>